<dbReference type="GO" id="GO:0042254">
    <property type="term" value="P:ribosome biogenesis"/>
    <property type="evidence" value="ECO:0007669"/>
    <property type="project" value="InterPro"/>
</dbReference>
<keyword evidence="4" id="KW-1185">Reference proteome</keyword>
<dbReference type="Proteomes" id="UP000015102">
    <property type="component" value="Unassembled WGS sequence"/>
</dbReference>
<dbReference type="OMA" id="KNSITEC"/>
<accession>T1GMP5</accession>
<comment type="similarity">
    <text evidence="1">Belongs to the CBF/MAK21 family.</text>
</comment>
<name>T1GMP5_MEGSC</name>
<evidence type="ECO:0000313" key="3">
    <source>
        <dbReference type="EnsemblMetazoa" id="MESCA004823-PA"/>
    </source>
</evidence>
<dbReference type="AlphaFoldDB" id="T1GMP5"/>
<reference evidence="3" key="2">
    <citation type="submission" date="2015-06" db="UniProtKB">
        <authorList>
            <consortium name="EnsemblMetazoa"/>
        </authorList>
    </citation>
    <scope>IDENTIFICATION</scope>
</reference>
<dbReference type="InterPro" id="IPR027193">
    <property type="entry name" value="Noc4"/>
</dbReference>
<dbReference type="PANTHER" id="PTHR12455:SF0">
    <property type="entry name" value="NUCLEOLAR COMPLEX PROTEIN 4 HOMOLOG"/>
    <property type="match status" value="1"/>
</dbReference>
<dbReference type="STRING" id="36166.T1GMP5"/>
<dbReference type="GO" id="GO:0030692">
    <property type="term" value="C:Noc4p-Nop14p complex"/>
    <property type="evidence" value="ECO:0007669"/>
    <property type="project" value="TreeGrafter"/>
</dbReference>
<dbReference type="EnsemblMetazoa" id="MESCA004823-RA">
    <property type="protein sequence ID" value="MESCA004823-PA"/>
    <property type="gene ID" value="MESCA004823"/>
</dbReference>
<protein>
    <recommendedName>
        <fullName evidence="2">CCAAT-binding factor domain-containing protein</fullName>
    </recommendedName>
</protein>
<reference evidence="4" key="1">
    <citation type="submission" date="2013-02" db="EMBL/GenBank/DDBJ databases">
        <authorList>
            <person name="Hughes D."/>
        </authorList>
    </citation>
    <scope>NUCLEOTIDE SEQUENCE</scope>
    <source>
        <strain>Durham</strain>
        <strain evidence="4">NC isolate 2 -- Noor lab</strain>
    </source>
</reference>
<feature type="domain" description="CCAAT-binding factor" evidence="2">
    <location>
        <begin position="178"/>
        <end position="267"/>
    </location>
</feature>
<dbReference type="HOGENOM" id="CLU_015945_4_0_1"/>
<evidence type="ECO:0000259" key="2">
    <source>
        <dbReference type="Pfam" id="PF03914"/>
    </source>
</evidence>
<sequence length="267" mass="31287">MKLLSLEGRHPFEQNTEDYFFPINRFKSILIALLSPDKQNSHLFQRFKEFTEYLDVVYYTWKQLPLLTKTTANNNTIFALNYLDLIDAIPMTKDIQENRKLFCARQDGAKPHESFDYVHTRKSINKVWNCVMLWEMKEPIHKKVLIVLLERVLPHLEKPIQLTDFLMDSLDFGGPIGLLALQGVFTLIQKHNITYPNVYEKLYSMFEPEIFHTKFKARLFYLADIFLSSTHLPENLVAAFVKRLARLSLVAPPQDAVIILYFIGNMI</sequence>
<organism evidence="3 4">
    <name type="scientific">Megaselia scalaris</name>
    <name type="common">Humpbacked fly</name>
    <name type="synonym">Phora scalaris</name>
    <dbReference type="NCBI Taxonomy" id="36166"/>
    <lineage>
        <taxon>Eukaryota</taxon>
        <taxon>Metazoa</taxon>
        <taxon>Ecdysozoa</taxon>
        <taxon>Arthropoda</taxon>
        <taxon>Hexapoda</taxon>
        <taxon>Insecta</taxon>
        <taxon>Pterygota</taxon>
        <taxon>Neoptera</taxon>
        <taxon>Endopterygota</taxon>
        <taxon>Diptera</taxon>
        <taxon>Brachycera</taxon>
        <taxon>Muscomorpha</taxon>
        <taxon>Platypezoidea</taxon>
        <taxon>Phoridae</taxon>
        <taxon>Megaseliini</taxon>
        <taxon>Megaselia</taxon>
    </lineage>
</organism>
<dbReference type="PANTHER" id="PTHR12455">
    <property type="entry name" value="NUCLEOLAR COMPLEX PROTEIN 4"/>
    <property type="match status" value="1"/>
</dbReference>
<proteinExistence type="inferred from homology"/>
<dbReference type="EMBL" id="CAQQ02047579">
    <property type="status" value="NOT_ANNOTATED_CDS"/>
    <property type="molecule type" value="Genomic_DNA"/>
</dbReference>
<dbReference type="InterPro" id="IPR005612">
    <property type="entry name" value="CCAAT-binding_factor"/>
</dbReference>
<evidence type="ECO:0000313" key="4">
    <source>
        <dbReference type="Proteomes" id="UP000015102"/>
    </source>
</evidence>
<dbReference type="Pfam" id="PF03914">
    <property type="entry name" value="CBF"/>
    <property type="match status" value="1"/>
</dbReference>
<dbReference type="GO" id="GO:0032040">
    <property type="term" value="C:small-subunit processome"/>
    <property type="evidence" value="ECO:0007669"/>
    <property type="project" value="TreeGrafter"/>
</dbReference>
<evidence type="ECO:0000256" key="1">
    <source>
        <dbReference type="ARBA" id="ARBA00007797"/>
    </source>
</evidence>